<dbReference type="EMBL" id="CP158257">
    <property type="protein sequence ID" value="XDJ56287.1"/>
    <property type="molecule type" value="Genomic_DNA"/>
</dbReference>
<evidence type="ECO:0000313" key="18">
    <source>
        <dbReference type="EMBL" id="XDJ95410.1"/>
    </source>
</evidence>
<dbReference type="EMBL" id="CP158269">
    <property type="protein sequence ID" value="XDJ87093.1"/>
    <property type="molecule type" value="Genomic_DNA"/>
</dbReference>
<evidence type="ECO:0000313" key="19">
    <source>
        <dbReference type="EMBL" id="XDJ98058.1"/>
    </source>
</evidence>
<gene>
    <name evidence="6" type="ORF">ABRY90_03430</name>
    <name evidence="9" type="ORF">ABRY91_09610</name>
    <name evidence="7" type="ORF">ABRY92_09745</name>
    <name evidence="17" type="ORF">ABRY95_04495</name>
    <name evidence="13" type="ORF">ABRY96_07895</name>
    <name evidence="11" type="ORF">ABRY97_09210</name>
    <name evidence="15" type="ORF">ABRY98_09075</name>
    <name evidence="2" type="ORF">ABRY99_03520</name>
    <name evidence="5" type="ORF">ABRZ00_03705</name>
    <name evidence="4" type="ORF">ABRZ01_04065</name>
    <name evidence="3" type="ORF">ABRZ02_12670</name>
    <name evidence="8" type="ORF">ABRZ03_07245</name>
    <name evidence="18" type="ORF">ABRZ05_09965</name>
    <name evidence="10" type="ORF">ABRZ06_11495</name>
    <name evidence="14" type="ORF">ABRZ08_08285</name>
    <name evidence="12" type="ORF">ABRZ10_11660</name>
    <name evidence="19" type="ORF">ABRZ11_09620</name>
    <name evidence="16" type="ORF">ABRZ12_01730</name>
</gene>
<evidence type="ECO:0000313" key="10">
    <source>
        <dbReference type="EMBL" id="XDJ71524.1"/>
    </source>
</evidence>
<dbReference type="Pfam" id="PF14334">
    <property type="entry name" value="DUF4390"/>
    <property type="match status" value="1"/>
</dbReference>
<dbReference type="AlphaFoldDB" id="A0AB39CRJ9"/>
<proteinExistence type="predicted"/>
<evidence type="ECO:0000313" key="12">
    <source>
        <dbReference type="EMBL" id="XDJ76789.1"/>
    </source>
</evidence>
<dbReference type="InterPro" id="IPR025500">
    <property type="entry name" value="DUF4390"/>
</dbReference>
<evidence type="ECO:0000313" key="9">
    <source>
        <dbReference type="EMBL" id="XDJ65673.1"/>
    </source>
</evidence>
<evidence type="ECO:0000313" key="5">
    <source>
        <dbReference type="EMBL" id="XDJ56287.1"/>
    </source>
</evidence>
<sequence length="189" mass="21552">MPRFLIFLALSLLFLAAPAARADEGRVTRIEPVLRQGELLLDADIDFTLSGELHEAARKGVPLYFTADLSIQHPRWWWFDETILSVSQTWRIQYNALTRQWRVGTGDLSLPATTLDEALDLVRHIRNWPLGDAGRFTPDQTYQGRLRLRLDTSRLARPFQVDALNSGTWSLTTPWKEFTFSISAATPRG</sequence>
<dbReference type="EMBL" id="CP158273">
    <property type="protein sequence ID" value="XDJ95410.1"/>
    <property type="molecule type" value="Genomic_DNA"/>
</dbReference>
<dbReference type="KEGG" id="cgin:ABRZ00_03705"/>
<keyword evidence="1" id="KW-0732">Signal</keyword>
<dbReference type="EMBL" id="CP158258">
    <property type="protein sequence ID" value="XDJ58971.1"/>
    <property type="molecule type" value="Genomic_DNA"/>
</dbReference>
<dbReference type="EMBL" id="CP158259">
    <property type="protein sequence ID" value="XDJ60290.1"/>
    <property type="molecule type" value="Genomic_DNA"/>
</dbReference>
<dbReference type="EMBL" id="CP158253">
    <property type="protein sequence ID" value="XDJ44493.1"/>
    <property type="molecule type" value="Genomic_DNA"/>
</dbReference>
<dbReference type="EMBL" id="CP158252">
    <property type="protein sequence ID" value="XDJ42659.1"/>
    <property type="molecule type" value="Genomic_DNA"/>
</dbReference>
<feature type="chain" id="PRO_5044174491" evidence="1">
    <location>
        <begin position="23"/>
        <end position="189"/>
    </location>
</feature>
<evidence type="ECO:0000313" key="11">
    <source>
        <dbReference type="EMBL" id="XDJ73793.1"/>
    </source>
</evidence>
<evidence type="ECO:0000313" key="2">
    <source>
        <dbReference type="EMBL" id="XDJ42659.1"/>
    </source>
</evidence>
<dbReference type="EMBL" id="CP158266">
    <property type="protein sequence ID" value="XDJ81620.1"/>
    <property type="molecule type" value="Genomic_DNA"/>
</dbReference>
<evidence type="ECO:0000313" key="6">
    <source>
        <dbReference type="EMBL" id="XDJ58971.1"/>
    </source>
</evidence>
<reference evidence="3" key="1">
    <citation type="submission" date="2024-05" db="EMBL/GenBank/DDBJ databases">
        <authorList>
            <person name="Luo Y.-C."/>
            <person name="Nicholds J."/>
            <person name="Mortimer T."/>
            <person name="Maboni G."/>
        </authorList>
    </citation>
    <scope>NUCLEOTIDE SEQUENCE</scope>
    <source>
        <strain evidence="18">124370</strain>
        <strain evidence="19">124566</strain>
        <strain evidence="17">124953</strain>
        <strain evidence="16">130308</strain>
        <strain evidence="15">130416</strain>
        <strain evidence="14">140124</strain>
        <strain evidence="13">143751</strain>
        <strain evidence="12">143769</strain>
        <strain evidence="11">143811</strain>
        <strain evidence="10">143936</strain>
        <strain evidence="9">145849</strain>
        <strain evidence="8">145850</strain>
        <strain evidence="7">145852</strain>
        <strain evidence="6">148131</strain>
        <strain evidence="5">150221</strain>
        <strain evidence="4">150964</strain>
        <strain evidence="3">153271</strain>
        <strain evidence="2">153920</strain>
    </source>
</reference>
<accession>A0AB39CRJ9</accession>
<dbReference type="RefSeq" id="WP_368641082.1">
    <property type="nucleotide sequence ID" value="NZ_CP158252.1"/>
</dbReference>
<evidence type="ECO:0000313" key="16">
    <source>
        <dbReference type="EMBL" id="XDJ91037.1"/>
    </source>
</evidence>
<dbReference type="EMBL" id="CP158263">
    <property type="protein sequence ID" value="XDJ71524.1"/>
    <property type="molecule type" value="Genomic_DNA"/>
</dbReference>
<dbReference type="EMBL" id="CP158270">
    <property type="protein sequence ID" value="XDJ91037.1"/>
    <property type="molecule type" value="Genomic_DNA"/>
</dbReference>
<evidence type="ECO:0000313" key="7">
    <source>
        <dbReference type="EMBL" id="XDJ60290.1"/>
    </source>
</evidence>
<evidence type="ECO:0000313" key="3">
    <source>
        <dbReference type="EMBL" id="XDJ44493.1"/>
    </source>
</evidence>
<name>A0AB39CRJ9_9BURK</name>
<protein>
    <submittedName>
        <fullName evidence="3">DUF4390 domain-containing protein</fullName>
    </submittedName>
</protein>
<evidence type="ECO:0000313" key="15">
    <source>
        <dbReference type="EMBL" id="XDJ87093.1"/>
    </source>
</evidence>
<evidence type="ECO:0000313" key="8">
    <source>
        <dbReference type="EMBL" id="XDJ62543.1"/>
    </source>
</evidence>
<dbReference type="EMBL" id="CP158260">
    <property type="protein sequence ID" value="XDJ62543.1"/>
    <property type="molecule type" value="Genomic_DNA"/>
</dbReference>
<evidence type="ECO:0000313" key="4">
    <source>
        <dbReference type="EMBL" id="XDJ53672.1"/>
    </source>
</evidence>
<dbReference type="EMBL" id="CP158268">
    <property type="protein sequence ID" value="XDJ84248.1"/>
    <property type="molecule type" value="Genomic_DNA"/>
</dbReference>
<dbReference type="EMBL" id="CP158272">
    <property type="protein sequence ID" value="XDJ98058.1"/>
    <property type="molecule type" value="Genomic_DNA"/>
</dbReference>
<evidence type="ECO:0000313" key="17">
    <source>
        <dbReference type="EMBL" id="XDJ94268.1"/>
    </source>
</evidence>
<dbReference type="EMBL" id="CP158265">
    <property type="protein sequence ID" value="XDJ76789.1"/>
    <property type="molecule type" value="Genomic_DNA"/>
</dbReference>
<dbReference type="EMBL" id="CP158264">
    <property type="protein sequence ID" value="XDJ73793.1"/>
    <property type="molecule type" value="Genomic_DNA"/>
</dbReference>
<dbReference type="GeneID" id="93066609"/>
<evidence type="ECO:0000313" key="14">
    <source>
        <dbReference type="EMBL" id="XDJ84248.1"/>
    </source>
</evidence>
<feature type="signal peptide" evidence="1">
    <location>
        <begin position="1"/>
        <end position="22"/>
    </location>
</feature>
<dbReference type="EMBL" id="CP158271">
    <property type="protein sequence ID" value="XDJ94268.1"/>
    <property type="molecule type" value="Genomic_DNA"/>
</dbReference>
<evidence type="ECO:0000256" key="1">
    <source>
        <dbReference type="SAM" id="SignalP"/>
    </source>
</evidence>
<organism evidence="3">
    <name type="scientific">Castellaniella ginsengisoli</name>
    <dbReference type="NCBI Taxonomy" id="546114"/>
    <lineage>
        <taxon>Bacteria</taxon>
        <taxon>Pseudomonadati</taxon>
        <taxon>Pseudomonadota</taxon>
        <taxon>Betaproteobacteria</taxon>
        <taxon>Burkholderiales</taxon>
        <taxon>Alcaligenaceae</taxon>
        <taxon>Castellaniella</taxon>
    </lineage>
</organism>
<evidence type="ECO:0000313" key="13">
    <source>
        <dbReference type="EMBL" id="XDJ81620.1"/>
    </source>
</evidence>
<dbReference type="EMBL" id="CP158256">
    <property type="protein sequence ID" value="XDJ53672.1"/>
    <property type="molecule type" value="Genomic_DNA"/>
</dbReference>
<dbReference type="EMBL" id="CP158261">
    <property type="protein sequence ID" value="XDJ65673.1"/>
    <property type="molecule type" value="Genomic_DNA"/>
</dbReference>